<evidence type="ECO:0000313" key="2">
    <source>
        <dbReference type="Proteomes" id="UP000001542"/>
    </source>
</evidence>
<reference evidence="1" key="2">
    <citation type="journal article" date="2007" name="Science">
        <title>Draft genome sequence of the sexually transmitted pathogen Trichomonas vaginalis.</title>
        <authorList>
            <person name="Carlton J.M."/>
            <person name="Hirt R.P."/>
            <person name="Silva J.C."/>
            <person name="Delcher A.L."/>
            <person name="Schatz M."/>
            <person name="Zhao Q."/>
            <person name="Wortman J.R."/>
            <person name="Bidwell S.L."/>
            <person name="Alsmark U.C.M."/>
            <person name="Besteiro S."/>
            <person name="Sicheritz-Ponten T."/>
            <person name="Noel C.J."/>
            <person name="Dacks J.B."/>
            <person name="Foster P.G."/>
            <person name="Simillion C."/>
            <person name="Van de Peer Y."/>
            <person name="Miranda-Saavedra D."/>
            <person name="Barton G.J."/>
            <person name="Westrop G.D."/>
            <person name="Mueller S."/>
            <person name="Dessi D."/>
            <person name="Fiori P.L."/>
            <person name="Ren Q."/>
            <person name="Paulsen I."/>
            <person name="Zhang H."/>
            <person name="Bastida-Corcuera F.D."/>
            <person name="Simoes-Barbosa A."/>
            <person name="Brown M.T."/>
            <person name="Hayes R.D."/>
            <person name="Mukherjee M."/>
            <person name="Okumura C.Y."/>
            <person name="Schneider R."/>
            <person name="Smith A.J."/>
            <person name="Vanacova S."/>
            <person name="Villalvazo M."/>
            <person name="Haas B.J."/>
            <person name="Pertea M."/>
            <person name="Feldblyum T.V."/>
            <person name="Utterback T.R."/>
            <person name="Shu C.L."/>
            <person name="Osoegawa K."/>
            <person name="de Jong P.J."/>
            <person name="Hrdy I."/>
            <person name="Horvathova L."/>
            <person name="Zubacova Z."/>
            <person name="Dolezal P."/>
            <person name="Malik S.B."/>
            <person name="Logsdon J.M. Jr."/>
            <person name="Henze K."/>
            <person name="Gupta A."/>
            <person name="Wang C.C."/>
            <person name="Dunne R.L."/>
            <person name="Upcroft J.A."/>
            <person name="Upcroft P."/>
            <person name="White O."/>
            <person name="Salzberg S.L."/>
            <person name="Tang P."/>
            <person name="Chiu C.-H."/>
            <person name="Lee Y.-S."/>
            <person name="Embley T.M."/>
            <person name="Coombs G.H."/>
            <person name="Mottram J.C."/>
            <person name="Tachezy J."/>
            <person name="Fraser-Liggett C.M."/>
            <person name="Johnson P.J."/>
        </authorList>
    </citation>
    <scope>NUCLEOTIDE SEQUENCE [LARGE SCALE GENOMIC DNA]</scope>
    <source>
        <strain evidence="1">G3</strain>
    </source>
</reference>
<organism evidence="1 2">
    <name type="scientific">Trichomonas vaginalis (strain ATCC PRA-98 / G3)</name>
    <dbReference type="NCBI Taxonomy" id="412133"/>
    <lineage>
        <taxon>Eukaryota</taxon>
        <taxon>Metamonada</taxon>
        <taxon>Parabasalia</taxon>
        <taxon>Trichomonadida</taxon>
        <taxon>Trichomonadidae</taxon>
        <taxon>Trichomonas</taxon>
    </lineage>
</organism>
<dbReference type="Gene3D" id="3.80.10.10">
    <property type="entry name" value="Ribonuclease Inhibitor"/>
    <property type="match status" value="4"/>
</dbReference>
<sequence length="1049" mass="121550">MNNSFGNIKNLTINIPNLTTIGKDSFHQSNIRYISIPSTVTLIDDYAFNYSTIETIEFQENSNLKKIGAYAFNYCKIKSITIPPSLEIIDEYAFYNSQIETIEIPSSVNYIGNYAFYNCYNLIEFTLHYDSHLTIISNHMLYNSKISSILIPSSVIKIEENAFSGCSHLRDVKITDDSQLTIIEDEAFKYTSITNFTIPSSLIEIHDLVFYECKNLENITFASNTQLRKLSPNAFIKTKIIEFNVPSSLTTFEVDNIPEIYFLYYYKNKPNYIFPEDCHIEIIGKYSFYNIEIESITLPSSVQTIGIYAFSQTNISSIIIPTSVRSIRNHAFYNCKALQNIVFQSNSQIEVIENDAFTGTSITRFIIPNTMKNFNCNMINNSNAIEFEIDSDNEYLTIVNSIIYSKDYKEVFYFHSKKEEFFINESVEIIGSYSYYECPMTSITIPSKVTLIKSYAFLNCTNLQNVVFSHLSQLKNIETEAFENSSLTDISLPDSVTFVDIDSFRSTTIIHLSENSKFSNIDSYTKSFETIMIPLNITEIPEKRFYEYSTIKQVYFADNCNLKVIGSYSFYRSNISSIAIPKSVEIISSYAFCDCTNLTKLVFDPECNLKSIGSYAFSDTNLENIEFPAQNYVIQDNAFSNIKSFKNITFISGEFKPYLYSQCFSSCSFNYLSIESMITNIDVDSFSNCEINHLNTSEFILINDEIKIGLDGNFTKNFTIPMSANYIQISPNSFSNTHDLRLNFEGSSIKIENTVFHRFRFNFKQKFRFLRGSFWDYILGGYYPYIEDNYLVLAFNFLIDLRERVMLDYYGDDEFLLVPRDVFIVAPHAFENINTKIIYFENYINVIQQNAFYNCPELIMIYIPENSHLEYISEGAFVNCPKLKYISDFSSEKYKCISNTIYRIEDEENYETIIVHAPMSRDTHFEINSRIIGESSFMNSYNLETVFINSNTVRTINRYAFFNCTNLKRINFPLCVSSVYEFSFEQCYSLEECLDIENHLHSFIIILRRSGLPYHCIRCINIIDDQTLIIPISHLKTKISLISLLQCRK</sequence>
<dbReference type="RefSeq" id="XP_001302667.1">
    <property type="nucleotide sequence ID" value="XM_001302666.1"/>
</dbReference>
<name>A2FZD1_TRIV3</name>
<dbReference type="VEuPathDB" id="TrichDB:TVAGG3_0795200"/>
<dbReference type="Pfam" id="PF13306">
    <property type="entry name" value="LRR_5"/>
    <property type="match status" value="6"/>
</dbReference>
<dbReference type="VEuPathDB" id="TrichDB:TVAG_137460"/>
<dbReference type="PANTHER" id="PTHR45661:SF3">
    <property type="entry name" value="IG-LIKE DOMAIN-CONTAINING PROTEIN"/>
    <property type="match status" value="1"/>
</dbReference>
<dbReference type="KEGG" id="tva:4747410"/>
<reference evidence="1" key="1">
    <citation type="submission" date="2006-10" db="EMBL/GenBank/DDBJ databases">
        <authorList>
            <person name="Amadeo P."/>
            <person name="Zhao Q."/>
            <person name="Wortman J."/>
            <person name="Fraser-Liggett C."/>
            <person name="Carlton J."/>
        </authorList>
    </citation>
    <scope>NUCLEOTIDE SEQUENCE</scope>
    <source>
        <strain evidence="1">G3</strain>
    </source>
</reference>
<dbReference type="InterPro" id="IPR053139">
    <property type="entry name" value="Surface_bspA-like"/>
</dbReference>
<dbReference type="InParanoid" id="A2FZD1"/>
<keyword evidence="2" id="KW-1185">Reference proteome</keyword>
<dbReference type="EMBL" id="DS114171">
    <property type="protein sequence ID" value="EAX89737.1"/>
    <property type="molecule type" value="Genomic_DNA"/>
</dbReference>
<dbReference type="InterPro" id="IPR026906">
    <property type="entry name" value="LRR_5"/>
</dbReference>
<dbReference type="Gene3D" id="3.40.50.12480">
    <property type="match status" value="1"/>
</dbReference>
<dbReference type="SUPFAM" id="SSF52058">
    <property type="entry name" value="L domain-like"/>
    <property type="match status" value="5"/>
</dbReference>
<gene>
    <name evidence="1" type="ORF">TVAG_137460</name>
</gene>
<dbReference type="OrthoDB" id="10264456at2759"/>
<dbReference type="AlphaFoldDB" id="A2FZD1"/>
<proteinExistence type="predicted"/>
<accession>A2FZD1</accession>
<protein>
    <submittedName>
        <fullName evidence="1">Surface antigen BspA-like</fullName>
    </submittedName>
</protein>
<dbReference type="Proteomes" id="UP000001542">
    <property type="component" value="Unassembled WGS sequence"/>
</dbReference>
<dbReference type="PANTHER" id="PTHR45661">
    <property type="entry name" value="SURFACE ANTIGEN"/>
    <property type="match status" value="1"/>
</dbReference>
<evidence type="ECO:0000313" key="1">
    <source>
        <dbReference type="EMBL" id="EAX89737.1"/>
    </source>
</evidence>
<dbReference type="InterPro" id="IPR032675">
    <property type="entry name" value="LRR_dom_sf"/>
</dbReference>